<proteinExistence type="predicted"/>
<dbReference type="EMBL" id="CP111013">
    <property type="protein sequence ID" value="WAQ96190.1"/>
    <property type="molecule type" value="Genomic_DNA"/>
</dbReference>
<dbReference type="Proteomes" id="UP001164746">
    <property type="component" value="Chromosome 2"/>
</dbReference>
<sequence>MTKLTDVLLKKARNSSDIKTKWFQSPTYRHRMIARPNVLGNKVAVANVAALKGQFHMGYQANFIWTKLEAAAAFSEQTELGEGANQRLNPKIANRLLSMYSQPPYEVKITHELGKPMTKPRTFKGKTDTNQVHERYQDFLLKKLKKG</sequence>
<evidence type="ECO:0000313" key="1">
    <source>
        <dbReference type="EMBL" id="WAQ96190.1"/>
    </source>
</evidence>
<gene>
    <name evidence="1" type="ORF">MAR_028880</name>
</gene>
<name>A0ABY7DIM3_MYAAR</name>
<protein>
    <submittedName>
        <fullName evidence="1">Uncharacterized protein</fullName>
    </submittedName>
</protein>
<organism evidence="1 2">
    <name type="scientific">Mya arenaria</name>
    <name type="common">Soft-shell clam</name>
    <dbReference type="NCBI Taxonomy" id="6604"/>
    <lineage>
        <taxon>Eukaryota</taxon>
        <taxon>Metazoa</taxon>
        <taxon>Spiralia</taxon>
        <taxon>Lophotrochozoa</taxon>
        <taxon>Mollusca</taxon>
        <taxon>Bivalvia</taxon>
        <taxon>Autobranchia</taxon>
        <taxon>Heteroconchia</taxon>
        <taxon>Euheterodonta</taxon>
        <taxon>Imparidentia</taxon>
        <taxon>Neoheterodontei</taxon>
        <taxon>Myida</taxon>
        <taxon>Myoidea</taxon>
        <taxon>Myidae</taxon>
        <taxon>Mya</taxon>
    </lineage>
</organism>
<reference evidence="1" key="1">
    <citation type="submission" date="2022-11" db="EMBL/GenBank/DDBJ databases">
        <title>Centuries of genome instability and evolution in soft-shell clam transmissible cancer (bioRxiv).</title>
        <authorList>
            <person name="Hart S.F.M."/>
            <person name="Yonemitsu M.A."/>
            <person name="Giersch R.M."/>
            <person name="Beal B.F."/>
            <person name="Arriagada G."/>
            <person name="Davis B.W."/>
            <person name="Ostrander E.A."/>
            <person name="Goff S.P."/>
            <person name="Metzger M.J."/>
        </authorList>
    </citation>
    <scope>NUCLEOTIDE SEQUENCE</scope>
    <source>
        <strain evidence="1">MELC-2E11</strain>
        <tissue evidence="1">Siphon/mantle</tissue>
    </source>
</reference>
<accession>A0ABY7DIM3</accession>
<evidence type="ECO:0000313" key="2">
    <source>
        <dbReference type="Proteomes" id="UP001164746"/>
    </source>
</evidence>
<keyword evidence="2" id="KW-1185">Reference proteome</keyword>